<evidence type="ECO:0000256" key="1">
    <source>
        <dbReference type="SAM" id="MobiDB-lite"/>
    </source>
</evidence>
<gene>
    <name evidence="2" type="ORF">M9458_019990</name>
</gene>
<feature type="non-terminal residue" evidence="2">
    <location>
        <position position="55"/>
    </location>
</feature>
<evidence type="ECO:0000313" key="2">
    <source>
        <dbReference type="EMBL" id="KAL0184294.1"/>
    </source>
</evidence>
<sequence length="55" mass="6266">KIGEAWLEWQLTERVKMTVAPHPEDAVTLNDADLEEEDEQGAGRREDDVSSSRRV</sequence>
<proteinExistence type="predicted"/>
<feature type="compositionally biased region" description="Basic and acidic residues" evidence="1">
    <location>
        <begin position="41"/>
        <end position="55"/>
    </location>
</feature>
<name>A0ABD0QDF9_CIRMR</name>
<reference evidence="2 3" key="1">
    <citation type="submission" date="2024-05" db="EMBL/GenBank/DDBJ databases">
        <title>Genome sequencing and assembly of Indian major carp, Cirrhinus mrigala (Hamilton, 1822).</title>
        <authorList>
            <person name="Mohindra V."/>
            <person name="Chowdhury L.M."/>
            <person name="Lal K."/>
            <person name="Jena J.K."/>
        </authorList>
    </citation>
    <scope>NUCLEOTIDE SEQUENCE [LARGE SCALE GENOMIC DNA]</scope>
    <source>
        <strain evidence="2">CM1030</strain>
        <tissue evidence="2">Blood</tissue>
    </source>
</reference>
<protein>
    <submittedName>
        <fullName evidence="2">Uncharacterized protein</fullName>
    </submittedName>
</protein>
<dbReference type="AlphaFoldDB" id="A0ABD0QDF9"/>
<feature type="region of interest" description="Disordered" evidence="1">
    <location>
        <begin position="21"/>
        <end position="55"/>
    </location>
</feature>
<feature type="non-terminal residue" evidence="2">
    <location>
        <position position="1"/>
    </location>
</feature>
<organism evidence="2 3">
    <name type="scientific">Cirrhinus mrigala</name>
    <name type="common">Mrigala</name>
    <dbReference type="NCBI Taxonomy" id="683832"/>
    <lineage>
        <taxon>Eukaryota</taxon>
        <taxon>Metazoa</taxon>
        <taxon>Chordata</taxon>
        <taxon>Craniata</taxon>
        <taxon>Vertebrata</taxon>
        <taxon>Euteleostomi</taxon>
        <taxon>Actinopterygii</taxon>
        <taxon>Neopterygii</taxon>
        <taxon>Teleostei</taxon>
        <taxon>Ostariophysi</taxon>
        <taxon>Cypriniformes</taxon>
        <taxon>Cyprinidae</taxon>
        <taxon>Labeoninae</taxon>
        <taxon>Labeonini</taxon>
        <taxon>Cirrhinus</taxon>
    </lineage>
</organism>
<dbReference type="Proteomes" id="UP001529510">
    <property type="component" value="Unassembled WGS sequence"/>
</dbReference>
<keyword evidence="3" id="KW-1185">Reference proteome</keyword>
<comment type="caution">
    <text evidence="2">The sequence shown here is derived from an EMBL/GenBank/DDBJ whole genome shotgun (WGS) entry which is preliminary data.</text>
</comment>
<dbReference type="EMBL" id="JAMKFB020000009">
    <property type="protein sequence ID" value="KAL0184294.1"/>
    <property type="molecule type" value="Genomic_DNA"/>
</dbReference>
<accession>A0ABD0QDF9</accession>
<evidence type="ECO:0000313" key="3">
    <source>
        <dbReference type="Proteomes" id="UP001529510"/>
    </source>
</evidence>